<comment type="caution">
    <text evidence="8">The sequence shown here is derived from an EMBL/GenBank/DDBJ whole genome shotgun (WGS) entry which is preliminary data.</text>
</comment>
<proteinExistence type="inferred from homology"/>
<dbReference type="Pfam" id="PF07992">
    <property type="entry name" value="Pyr_redox_2"/>
    <property type="match status" value="1"/>
</dbReference>
<dbReference type="HAMAP" id="MF_01685">
    <property type="entry name" value="FENR2"/>
    <property type="match status" value="1"/>
</dbReference>
<feature type="binding site" evidence="6">
    <location>
        <position position="131"/>
    </location>
    <ligand>
        <name>FAD</name>
        <dbReference type="ChEBI" id="CHEBI:57692"/>
    </ligand>
</feature>
<feature type="binding site" evidence="6">
    <location>
        <position position="58"/>
    </location>
    <ligand>
        <name>FAD</name>
        <dbReference type="ChEBI" id="CHEBI:57692"/>
    </ligand>
</feature>
<protein>
    <recommendedName>
        <fullName evidence="6">Ferredoxin--NADP reductase</fullName>
        <shortName evidence="6">FNR</shortName>
        <shortName evidence="6">Fd-NADP(+) reductase</shortName>
        <ecNumber evidence="6">1.18.1.2</ecNumber>
    </recommendedName>
</protein>
<dbReference type="InterPro" id="IPR022890">
    <property type="entry name" value="Fd--NADP_Rdtase_type_2"/>
</dbReference>
<gene>
    <name evidence="8" type="ORF">FD47_GL001038</name>
</gene>
<comment type="caution">
    <text evidence="6">Lacks conserved residue(s) required for the propagation of feature annotation.</text>
</comment>
<feature type="binding site" evidence="6">
    <location>
        <position position="295"/>
    </location>
    <ligand>
        <name>FAD</name>
        <dbReference type="ChEBI" id="CHEBI:57692"/>
    </ligand>
</feature>
<feature type="binding site" evidence="6">
    <location>
        <position position="53"/>
    </location>
    <ligand>
        <name>FAD</name>
        <dbReference type="ChEBI" id="CHEBI:57692"/>
    </ligand>
</feature>
<sequence>MIPKGGTDVVLNEESYDITIIGGGPAGMFAGFYAGLRNAKVQIIESLSELGGQVSALYPEKTILDVGGYPHIIARNLVTELEAQLKTVKPVIKLNQTVTDIQKNEDGYLIQTAQGTTQSKAIIIATGVGAFNPRKLAVDNGAEFENRNLFYSVKNLDQFKNQTVLVAGGGDSAIDEALLLEKVAKKVYLLHRRDKFRAMEHSVDLLNQSTIETVTPYLIKKLDHADHDQVTITAKKMRSDDQMTLTVDKIVVNYGFIAQDSALNAWSVHPELNRGTIQVAPTGKTELTNVFAIGDVSRYEGKEPLIATAFGEAPIAVNTIMQQLYPDRRGPLHSTSMHH</sequence>
<evidence type="ECO:0000256" key="6">
    <source>
        <dbReference type="HAMAP-Rule" id="MF_01685"/>
    </source>
</evidence>
<name>A0A0R1YP69_9LACO</name>
<dbReference type="GO" id="GO:0004324">
    <property type="term" value="F:ferredoxin-NADP+ reductase activity"/>
    <property type="evidence" value="ECO:0007669"/>
    <property type="project" value="UniProtKB-UniRule"/>
</dbReference>
<dbReference type="InterPro" id="IPR023753">
    <property type="entry name" value="FAD/NAD-binding_dom"/>
</dbReference>
<dbReference type="RefSeq" id="WP_056980306.1">
    <property type="nucleotide sequence ID" value="NZ_AZFZ01000022.1"/>
</dbReference>
<evidence type="ECO:0000256" key="4">
    <source>
        <dbReference type="ARBA" id="ARBA00022857"/>
    </source>
</evidence>
<keyword evidence="3 6" id="KW-0274">FAD</keyword>
<comment type="catalytic activity">
    <reaction evidence="6">
        <text>2 reduced [2Fe-2S]-[ferredoxin] + NADP(+) + H(+) = 2 oxidized [2Fe-2S]-[ferredoxin] + NADPH</text>
        <dbReference type="Rhea" id="RHEA:20125"/>
        <dbReference type="Rhea" id="RHEA-COMP:10000"/>
        <dbReference type="Rhea" id="RHEA-COMP:10001"/>
        <dbReference type="ChEBI" id="CHEBI:15378"/>
        <dbReference type="ChEBI" id="CHEBI:33737"/>
        <dbReference type="ChEBI" id="CHEBI:33738"/>
        <dbReference type="ChEBI" id="CHEBI:57783"/>
        <dbReference type="ChEBI" id="CHEBI:58349"/>
        <dbReference type="EC" id="1.18.1.2"/>
    </reaction>
</comment>
<dbReference type="PRINTS" id="PR00368">
    <property type="entry name" value="FADPNR"/>
</dbReference>
<reference evidence="8 9" key="1">
    <citation type="journal article" date="2015" name="Genome Announc.">
        <title>Expanding the biotechnology potential of lactobacilli through comparative genomics of 213 strains and associated genera.</title>
        <authorList>
            <person name="Sun Z."/>
            <person name="Harris H.M."/>
            <person name="McCann A."/>
            <person name="Guo C."/>
            <person name="Argimon S."/>
            <person name="Zhang W."/>
            <person name="Yang X."/>
            <person name="Jeffery I.B."/>
            <person name="Cooney J.C."/>
            <person name="Kagawa T.F."/>
            <person name="Liu W."/>
            <person name="Song Y."/>
            <person name="Salvetti E."/>
            <person name="Wrobel A."/>
            <person name="Rasinkangas P."/>
            <person name="Parkhill J."/>
            <person name="Rea M.C."/>
            <person name="O'Sullivan O."/>
            <person name="Ritari J."/>
            <person name="Douillard F.P."/>
            <person name="Paul Ross R."/>
            <person name="Yang R."/>
            <person name="Briner A.E."/>
            <person name="Felis G.E."/>
            <person name="de Vos W.M."/>
            <person name="Barrangou R."/>
            <person name="Klaenhammer T.R."/>
            <person name="Caufield P.W."/>
            <person name="Cui Y."/>
            <person name="Zhang H."/>
            <person name="O'Toole P.W."/>
        </authorList>
    </citation>
    <scope>NUCLEOTIDE SEQUENCE [LARGE SCALE GENOMIC DNA]</scope>
    <source>
        <strain evidence="8 9">DSM 18390</strain>
    </source>
</reference>
<accession>A0A0R1YP69</accession>
<dbReference type="PANTHER" id="PTHR48105">
    <property type="entry name" value="THIOREDOXIN REDUCTASE 1-RELATED-RELATED"/>
    <property type="match status" value="1"/>
</dbReference>
<dbReference type="Gene3D" id="3.50.50.60">
    <property type="entry name" value="FAD/NAD(P)-binding domain"/>
    <property type="match status" value="2"/>
</dbReference>
<feature type="domain" description="FAD/NAD(P)-binding" evidence="7">
    <location>
        <begin position="16"/>
        <end position="311"/>
    </location>
</feature>
<keyword evidence="5 6" id="KW-0560">Oxidoreductase</keyword>
<keyword evidence="2 6" id="KW-0285">Flavoprotein</keyword>
<dbReference type="PRINTS" id="PR00469">
    <property type="entry name" value="PNDRDTASEII"/>
</dbReference>
<evidence type="ECO:0000256" key="1">
    <source>
        <dbReference type="ARBA" id="ARBA00011738"/>
    </source>
</evidence>
<evidence type="ECO:0000256" key="5">
    <source>
        <dbReference type="ARBA" id="ARBA00023002"/>
    </source>
</evidence>
<organism evidence="8 9">
    <name type="scientific">Lentilactobacillus parafarraginis DSM 18390 = JCM 14109</name>
    <dbReference type="NCBI Taxonomy" id="1423786"/>
    <lineage>
        <taxon>Bacteria</taxon>
        <taxon>Bacillati</taxon>
        <taxon>Bacillota</taxon>
        <taxon>Bacilli</taxon>
        <taxon>Lactobacillales</taxon>
        <taxon>Lactobacillaceae</taxon>
        <taxon>Lentilactobacillus</taxon>
    </lineage>
</organism>
<dbReference type="PATRIC" id="fig|1423786.4.peg.1103"/>
<dbReference type="GO" id="GO:0050661">
    <property type="term" value="F:NADP binding"/>
    <property type="evidence" value="ECO:0007669"/>
    <property type="project" value="UniProtKB-UniRule"/>
</dbReference>
<comment type="similarity">
    <text evidence="6">Belongs to the ferredoxin--NADP reductase type 2 family.</text>
</comment>
<keyword evidence="4 6" id="KW-0521">NADP</keyword>
<dbReference type="EMBL" id="AZFZ01000022">
    <property type="protein sequence ID" value="KRM44002.1"/>
    <property type="molecule type" value="Genomic_DNA"/>
</dbReference>
<dbReference type="InterPro" id="IPR050097">
    <property type="entry name" value="Ferredoxin-NADP_redctase_2"/>
</dbReference>
<evidence type="ECO:0000256" key="3">
    <source>
        <dbReference type="ARBA" id="ARBA00022827"/>
    </source>
</evidence>
<dbReference type="GO" id="GO:0050660">
    <property type="term" value="F:flavin adenine dinucleotide binding"/>
    <property type="evidence" value="ECO:0007669"/>
    <property type="project" value="UniProtKB-UniRule"/>
</dbReference>
<evidence type="ECO:0000313" key="8">
    <source>
        <dbReference type="EMBL" id="KRM44002.1"/>
    </source>
</evidence>
<feature type="binding site" evidence="6">
    <location>
        <position position="335"/>
    </location>
    <ligand>
        <name>FAD</name>
        <dbReference type="ChEBI" id="CHEBI:57692"/>
    </ligand>
</feature>
<feature type="binding site" evidence="6">
    <location>
        <position position="45"/>
    </location>
    <ligand>
        <name>FAD</name>
        <dbReference type="ChEBI" id="CHEBI:57692"/>
    </ligand>
</feature>
<evidence type="ECO:0000256" key="2">
    <source>
        <dbReference type="ARBA" id="ARBA00022630"/>
    </source>
</evidence>
<feature type="binding site" evidence="6">
    <location>
        <position position="98"/>
    </location>
    <ligand>
        <name>FAD</name>
        <dbReference type="ChEBI" id="CHEBI:57692"/>
    </ligand>
</feature>
<evidence type="ECO:0000259" key="7">
    <source>
        <dbReference type="Pfam" id="PF07992"/>
    </source>
</evidence>
<dbReference type="InterPro" id="IPR036188">
    <property type="entry name" value="FAD/NAD-bd_sf"/>
</dbReference>
<dbReference type="SUPFAM" id="SSF51905">
    <property type="entry name" value="FAD/NAD(P)-binding domain"/>
    <property type="match status" value="1"/>
</dbReference>
<comment type="cofactor">
    <cofactor evidence="6">
        <name>FAD</name>
        <dbReference type="ChEBI" id="CHEBI:57692"/>
    </cofactor>
    <text evidence="6">Binds 1 FAD per subunit.</text>
</comment>
<dbReference type="Proteomes" id="UP000051010">
    <property type="component" value="Unassembled WGS sequence"/>
</dbReference>
<evidence type="ECO:0000313" key="9">
    <source>
        <dbReference type="Proteomes" id="UP000051010"/>
    </source>
</evidence>
<dbReference type="EC" id="1.18.1.2" evidence="6"/>
<dbReference type="AlphaFoldDB" id="A0A0R1YP69"/>
<comment type="subunit">
    <text evidence="1 6">Homodimer.</text>
</comment>